<sequence>MVNLLLLSQVAWAAENAPQQQTEDQGSEETALDTGLTPEAAAAGESDDLVPDNEGNEQEAEEERKSSGRFIPTEQISQDLGVSFPVDI</sequence>
<gene>
    <name evidence="2" type="ORF">METZ01_LOCUS18352</name>
</gene>
<dbReference type="EMBL" id="UINC01000961">
    <property type="protein sequence ID" value="SUZ65498.1"/>
    <property type="molecule type" value="Genomic_DNA"/>
</dbReference>
<accession>A0A381PGK7</accession>
<proteinExistence type="predicted"/>
<organism evidence="2">
    <name type="scientific">marine metagenome</name>
    <dbReference type="NCBI Taxonomy" id="408172"/>
    <lineage>
        <taxon>unclassified sequences</taxon>
        <taxon>metagenomes</taxon>
        <taxon>ecological metagenomes</taxon>
    </lineage>
</organism>
<protein>
    <submittedName>
        <fullName evidence="2">Uncharacterized protein</fullName>
    </submittedName>
</protein>
<name>A0A381PGK7_9ZZZZ</name>
<evidence type="ECO:0000313" key="2">
    <source>
        <dbReference type="EMBL" id="SUZ65498.1"/>
    </source>
</evidence>
<feature type="region of interest" description="Disordered" evidence="1">
    <location>
        <begin position="15"/>
        <end position="88"/>
    </location>
</feature>
<reference evidence="2" key="1">
    <citation type="submission" date="2018-05" db="EMBL/GenBank/DDBJ databases">
        <authorList>
            <person name="Lanie J.A."/>
            <person name="Ng W.-L."/>
            <person name="Kazmierczak K.M."/>
            <person name="Andrzejewski T.M."/>
            <person name="Davidsen T.M."/>
            <person name="Wayne K.J."/>
            <person name="Tettelin H."/>
            <person name="Glass J.I."/>
            <person name="Rusch D."/>
            <person name="Podicherti R."/>
            <person name="Tsui H.-C.T."/>
            <person name="Winkler M.E."/>
        </authorList>
    </citation>
    <scope>NUCLEOTIDE SEQUENCE</scope>
</reference>
<feature type="compositionally biased region" description="Acidic residues" evidence="1">
    <location>
        <begin position="45"/>
        <end position="61"/>
    </location>
</feature>
<evidence type="ECO:0000256" key="1">
    <source>
        <dbReference type="SAM" id="MobiDB-lite"/>
    </source>
</evidence>
<dbReference type="AlphaFoldDB" id="A0A381PGK7"/>